<gene>
    <name evidence="3" type="ORF">LZC94_11850</name>
</gene>
<dbReference type="RefSeq" id="WP_394827586.1">
    <property type="nucleotide sequence ID" value="NZ_CP089984.1"/>
</dbReference>
<dbReference type="EMBL" id="CP089984">
    <property type="protein sequence ID" value="WXB17945.1"/>
    <property type="molecule type" value="Genomic_DNA"/>
</dbReference>
<feature type="chain" id="PRO_5047314679" description="Organic solvent tolerance-like N-terminal domain-containing protein" evidence="1">
    <location>
        <begin position="26"/>
        <end position="159"/>
    </location>
</feature>
<dbReference type="Proteomes" id="UP001370348">
    <property type="component" value="Chromosome"/>
</dbReference>
<dbReference type="InterPro" id="IPR005653">
    <property type="entry name" value="OstA-like_N"/>
</dbReference>
<sequence>MTPLRTLVLAALIGVLSIPSSPAGAQPILNVGGEPLEVQADKLEVDVTEGVALLTGNVSLAKGGLKVNCPRIDLKFDQTPHVNWARGSGGVLADVKGVHAEAPEVELDLKKQLLDLRGGVRLTRGQGWLQADKATIDIATAKVTLTQVKGSIPVSPKGP</sequence>
<reference evidence="3 4" key="1">
    <citation type="submission" date="2021-12" db="EMBL/GenBank/DDBJ databases">
        <title>Discovery of the Pendulisporaceae a myxobacterial family with distinct sporulation behavior and unique specialized metabolism.</title>
        <authorList>
            <person name="Garcia R."/>
            <person name="Popoff A."/>
            <person name="Bader C.D."/>
            <person name="Loehr J."/>
            <person name="Walesch S."/>
            <person name="Walt C."/>
            <person name="Boldt J."/>
            <person name="Bunk B."/>
            <person name="Haeckl F.J.F.P.J."/>
            <person name="Gunesch A.P."/>
            <person name="Birkelbach J."/>
            <person name="Nuebel U."/>
            <person name="Pietschmann T."/>
            <person name="Bach T."/>
            <person name="Mueller R."/>
        </authorList>
    </citation>
    <scope>NUCLEOTIDE SEQUENCE [LARGE SCALE GENOMIC DNA]</scope>
    <source>
        <strain evidence="3 4">MSr11954</strain>
    </source>
</reference>
<evidence type="ECO:0000313" key="4">
    <source>
        <dbReference type="Proteomes" id="UP001370348"/>
    </source>
</evidence>
<name>A0ABZ2M4R3_9BACT</name>
<organism evidence="3 4">
    <name type="scientific">Pendulispora albinea</name>
    <dbReference type="NCBI Taxonomy" id="2741071"/>
    <lineage>
        <taxon>Bacteria</taxon>
        <taxon>Pseudomonadati</taxon>
        <taxon>Myxococcota</taxon>
        <taxon>Myxococcia</taxon>
        <taxon>Myxococcales</taxon>
        <taxon>Sorangiineae</taxon>
        <taxon>Pendulisporaceae</taxon>
        <taxon>Pendulispora</taxon>
    </lineage>
</organism>
<dbReference type="Gene3D" id="2.60.450.10">
    <property type="entry name" value="Lipopolysaccharide (LPS) transport protein A like domain"/>
    <property type="match status" value="1"/>
</dbReference>
<dbReference type="Pfam" id="PF03968">
    <property type="entry name" value="LptD_N"/>
    <property type="match status" value="1"/>
</dbReference>
<feature type="signal peptide" evidence="1">
    <location>
        <begin position="1"/>
        <end position="25"/>
    </location>
</feature>
<keyword evidence="1" id="KW-0732">Signal</keyword>
<keyword evidence="4" id="KW-1185">Reference proteome</keyword>
<proteinExistence type="predicted"/>
<evidence type="ECO:0000256" key="1">
    <source>
        <dbReference type="SAM" id="SignalP"/>
    </source>
</evidence>
<accession>A0ABZ2M4R3</accession>
<feature type="domain" description="Organic solvent tolerance-like N-terminal" evidence="2">
    <location>
        <begin position="37"/>
        <end position="140"/>
    </location>
</feature>
<protein>
    <recommendedName>
        <fullName evidence="2">Organic solvent tolerance-like N-terminal domain-containing protein</fullName>
    </recommendedName>
</protein>
<evidence type="ECO:0000313" key="3">
    <source>
        <dbReference type="EMBL" id="WXB17945.1"/>
    </source>
</evidence>
<evidence type="ECO:0000259" key="2">
    <source>
        <dbReference type="Pfam" id="PF03968"/>
    </source>
</evidence>